<dbReference type="AlphaFoldDB" id="A0A2H0Y077"/>
<evidence type="ECO:0000313" key="2">
    <source>
        <dbReference type="Proteomes" id="UP000231343"/>
    </source>
</evidence>
<proteinExistence type="predicted"/>
<protein>
    <submittedName>
        <fullName evidence="1">Uncharacterized protein</fullName>
    </submittedName>
</protein>
<accession>A0A2H0Y077</accession>
<comment type="caution">
    <text evidence="1">The sequence shown here is derived from an EMBL/GenBank/DDBJ whole genome shotgun (WGS) entry which is preliminary data.</text>
</comment>
<gene>
    <name evidence="1" type="ORF">COT42_02360</name>
</gene>
<name>A0A2H0Y077_UNCSA</name>
<evidence type="ECO:0000313" key="1">
    <source>
        <dbReference type="EMBL" id="PIS30806.1"/>
    </source>
</evidence>
<sequence>MDSDNSNKIFNSLELDGLIFTTNGNISFTGIEENPFYLAQSPLLKNMDGLLEDGMSHLLKKLKG</sequence>
<organism evidence="1 2">
    <name type="scientific">Candidatus Saganbacteria bacterium CG08_land_8_20_14_0_20_45_16</name>
    <dbReference type="NCBI Taxonomy" id="2014293"/>
    <lineage>
        <taxon>Bacteria</taxon>
        <taxon>Bacillati</taxon>
        <taxon>Saganbacteria</taxon>
    </lineage>
</organism>
<dbReference type="EMBL" id="PEYM01000048">
    <property type="protein sequence ID" value="PIS30806.1"/>
    <property type="molecule type" value="Genomic_DNA"/>
</dbReference>
<reference evidence="1 2" key="1">
    <citation type="submission" date="2017-09" db="EMBL/GenBank/DDBJ databases">
        <title>Depth-based differentiation of microbial function through sediment-hosted aquifers and enrichment of novel symbionts in the deep terrestrial subsurface.</title>
        <authorList>
            <person name="Probst A.J."/>
            <person name="Ladd B."/>
            <person name="Jarett J.K."/>
            <person name="Geller-Mcgrath D.E."/>
            <person name="Sieber C.M."/>
            <person name="Emerson J.B."/>
            <person name="Anantharaman K."/>
            <person name="Thomas B.C."/>
            <person name="Malmstrom R."/>
            <person name="Stieglmeier M."/>
            <person name="Klingl A."/>
            <person name="Woyke T."/>
            <person name="Ryan C.M."/>
            <person name="Banfield J.F."/>
        </authorList>
    </citation>
    <scope>NUCLEOTIDE SEQUENCE [LARGE SCALE GENOMIC DNA]</scope>
    <source>
        <strain evidence="1">CG08_land_8_20_14_0_20_45_16</strain>
    </source>
</reference>
<dbReference type="Proteomes" id="UP000231343">
    <property type="component" value="Unassembled WGS sequence"/>
</dbReference>